<comment type="subcellular location">
    <subcellularLocation>
        <location evidence="1">Periplasm</location>
    </subcellularLocation>
</comment>
<evidence type="ECO:0000313" key="7">
    <source>
        <dbReference type="EMBL" id="OYR16679.1"/>
    </source>
</evidence>
<dbReference type="PIRSF" id="PIRSF002741">
    <property type="entry name" value="MppA"/>
    <property type="match status" value="1"/>
</dbReference>
<evidence type="ECO:0000256" key="5">
    <source>
        <dbReference type="ARBA" id="ARBA00022764"/>
    </source>
</evidence>
<dbReference type="GO" id="GO:1904680">
    <property type="term" value="F:peptide transmembrane transporter activity"/>
    <property type="evidence" value="ECO:0007669"/>
    <property type="project" value="TreeGrafter"/>
</dbReference>
<dbReference type="GO" id="GO:0030288">
    <property type="term" value="C:outer membrane-bounded periplasmic space"/>
    <property type="evidence" value="ECO:0007669"/>
    <property type="project" value="UniProtKB-ARBA"/>
</dbReference>
<dbReference type="Pfam" id="PF00496">
    <property type="entry name" value="SBP_bac_5"/>
    <property type="match status" value="1"/>
</dbReference>
<dbReference type="EMBL" id="NNRK01000022">
    <property type="protein sequence ID" value="OYR16679.1"/>
    <property type="molecule type" value="Genomic_DNA"/>
</dbReference>
<evidence type="ECO:0000313" key="8">
    <source>
        <dbReference type="Proteomes" id="UP000216345"/>
    </source>
</evidence>
<dbReference type="InterPro" id="IPR030678">
    <property type="entry name" value="Peptide/Ni-bd"/>
</dbReference>
<dbReference type="Proteomes" id="UP000216345">
    <property type="component" value="Unassembled WGS sequence"/>
</dbReference>
<gene>
    <name evidence="7" type="ORF">CEV32_4313</name>
</gene>
<dbReference type="Gene3D" id="3.40.190.10">
    <property type="entry name" value="Periplasmic binding protein-like II"/>
    <property type="match status" value="1"/>
</dbReference>
<sequence>MKSEAFPSIARKAGAVKNLVRAAAFALCFSASWATPQHAFADVLRIGVSQPIDSLNPFVASSDYSSIAYQYGYPFLTIYDADLKIVPYFATDWSSSDDGTVWTFHTRKDAKWSDGNPLTAKDAAFTYDMILKYKDSTTGKFAGWISHLKSAEATDDNTVVLTYDGPAGDVPVKMQSVPILPAHIWSEVAGEDGSEIDSFENAAPWVSGGPFILSGYKKNQLALFKANPNWWGETKPRIEGFGLQFFANSDAMVSALTSGQLDMVGQTISPTAIDALKAAGMVIESAPSTGFHNMIINTNPEKKAHHELLNPKVREALELAIDRDAIIKQVWLGYATPGTSIVAPATGWHDPDLASVGYDIKKANTILDEAGYARGADGIRVADGIRMEYDVIFPTEVAGAGDRTFKIIQAGYEQIGIRLAQRKMDADAANHAIMGENRDYRDYDIAMWLWVPPLDPDFILSVLTCAQRGNNNDSGYCNPEYDKLYMQQAQISDRTKRAEVVNQMQELAYRERPYIALVYPQTLEAHSPNWTGFVSSPLVGSVNNLSIETLLNAHKK</sequence>
<dbReference type="OrthoDB" id="9803988at2"/>
<evidence type="ECO:0000259" key="6">
    <source>
        <dbReference type="Pfam" id="PF00496"/>
    </source>
</evidence>
<dbReference type="SUPFAM" id="SSF53850">
    <property type="entry name" value="Periplasmic binding protein-like II"/>
    <property type="match status" value="1"/>
</dbReference>
<feature type="domain" description="Solute-binding protein family 5" evidence="6">
    <location>
        <begin position="84"/>
        <end position="464"/>
    </location>
</feature>
<comment type="caution">
    <text evidence="7">The sequence shown here is derived from an EMBL/GenBank/DDBJ whole genome shotgun (WGS) entry which is preliminary data.</text>
</comment>
<proteinExistence type="inferred from homology"/>
<keyword evidence="3" id="KW-0813">Transport</keyword>
<protein>
    <submittedName>
        <fullName evidence="7">Bacterial extracellular solute-binding, 5 Middle family protein</fullName>
    </submittedName>
</protein>
<dbReference type="PANTHER" id="PTHR30290:SF10">
    <property type="entry name" value="PERIPLASMIC OLIGOPEPTIDE-BINDING PROTEIN-RELATED"/>
    <property type="match status" value="1"/>
</dbReference>
<name>A0A256FPB3_9HYPH</name>
<keyword evidence="4" id="KW-0732">Signal</keyword>
<dbReference type="InterPro" id="IPR000914">
    <property type="entry name" value="SBP_5_dom"/>
</dbReference>
<evidence type="ECO:0000256" key="4">
    <source>
        <dbReference type="ARBA" id="ARBA00022729"/>
    </source>
</evidence>
<dbReference type="AlphaFoldDB" id="A0A256FPB3"/>
<evidence type="ECO:0000256" key="3">
    <source>
        <dbReference type="ARBA" id="ARBA00022448"/>
    </source>
</evidence>
<evidence type="ECO:0000256" key="2">
    <source>
        <dbReference type="ARBA" id="ARBA00005695"/>
    </source>
</evidence>
<keyword evidence="8" id="KW-1185">Reference proteome</keyword>
<accession>A0A256FPB3</accession>
<dbReference type="GO" id="GO:0015833">
    <property type="term" value="P:peptide transport"/>
    <property type="evidence" value="ECO:0007669"/>
    <property type="project" value="TreeGrafter"/>
</dbReference>
<dbReference type="Gene3D" id="3.10.105.10">
    <property type="entry name" value="Dipeptide-binding Protein, Domain 3"/>
    <property type="match status" value="1"/>
</dbReference>
<dbReference type="RefSeq" id="WP_094575306.1">
    <property type="nucleotide sequence ID" value="NZ_JBHEEL010000009.1"/>
</dbReference>
<reference evidence="7 8" key="1">
    <citation type="submission" date="2017-07" db="EMBL/GenBank/DDBJ databases">
        <title>Phylogenetic study on the rhizospheric bacterium Ochrobactrum sp. A44.</title>
        <authorList>
            <person name="Krzyzanowska D.M."/>
            <person name="Ossowicki A."/>
            <person name="Rajewska M."/>
            <person name="Maciag T."/>
            <person name="Kaczynski Z."/>
            <person name="Czerwicka M."/>
            <person name="Jafra S."/>
        </authorList>
    </citation>
    <scope>NUCLEOTIDE SEQUENCE [LARGE SCALE GENOMIC DNA]</scope>
    <source>
        <strain evidence="7 8">PR17</strain>
    </source>
</reference>
<dbReference type="InterPro" id="IPR039424">
    <property type="entry name" value="SBP_5"/>
</dbReference>
<dbReference type="CDD" id="cd00995">
    <property type="entry name" value="PBP2_NikA_DppA_OppA_like"/>
    <property type="match status" value="1"/>
</dbReference>
<keyword evidence="5" id="KW-0574">Periplasm</keyword>
<organism evidence="7 8">
    <name type="scientific">Brucella rhizosphaerae</name>
    <dbReference type="NCBI Taxonomy" id="571254"/>
    <lineage>
        <taxon>Bacteria</taxon>
        <taxon>Pseudomonadati</taxon>
        <taxon>Pseudomonadota</taxon>
        <taxon>Alphaproteobacteria</taxon>
        <taxon>Hyphomicrobiales</taxon>
        <taxon>Brucellaceae</taxon>
        <taxon>Brucella/Ochrobactrum group</taxon>
        <taxon>Brucella</taxon>
    </lineage>
</organism>
<dbReference type="PANTHER" id="PTHR30290">
    <property type="entry name" value="PERIPLASMIC BINDING COMPONENT OF ABC TRANSPORTER"/>
    <property type="match status" value="1"/>
</dbReference>
<dbReference type="GO" id="GO:0043190">
    <property type="term" value="C:ATP-binding cassette (ABC) transporter complex"/>
    <property type="evidence" value="ECO:0007669"/>
    <property type="project" value="InterPro"/>
</dbReference>
<comment type="similarity">
    <text evidence="2">Belongs to the bacterial solute-binding protein 5 family.</text>
</comment>
<evidence type="ECO:0000256" key="1">
    <source>
        <dbReference type="ARBA" id="ARBA00004418"/>
    </source>
</evidence>